<feature type="non-terminal residue" evidence="7">
    <location>
        <position position="712"/>
    </location>
</feature>
<dbReference type="PANTHER" id="PTHR48043:SF161">
    <property type="entry name" value="UDP GLUCURONOSYLTRANSFERASE FAMILY 1 MEMBER A1"/>
    <property type="match status" value="1"/>
</dbReference>
<evidence type="ECO:0000256" key="4">
    <source>
        <dbReference type="ARBA" id="ARBA00022679"/>
    </source>
</evidence>
<reference evidence="7" key="1">
    <citation type="submission" date="2022-07" db="EMBL/GenBank/DDBJ databases">
        <title>Chromosome-level genome of Muraenolepis orangiensis.</title>
        <authorList>
            <person name="Kim J."/>
        </authorList>
    </citation>
    <scope>NUCLEOTIDE SEQUENCE</scope>
    <source>
        <strain evidence="7">KU_S4_2022</strain>
        <tissue evidence="7">Muscle</tissue>
    </source>
</reference>
<dbReference type="OrthoDB" id="5835829at2759"/>
<keyword evidence="6" id="KW-1133">Transmembrane helix</keyword>
<gene>
    <name evidence="7" type="ORF">NHX12_007230</name>
</gene>
<comment type="caution">
    <text evidence="7">The sequence shown here is derived from an EMBL/GenBank/DDBJ whole genome shotgun (WGS) entry which is preliminary data.</text>
</comment>
<evidence type="ECO:0000313" key="8">
    <source>
        <dbReference type="Proteomes" id="UP001148018"/>
    </source>
</evidence>
<keyword evidence="4" id="KW-0808">Transferase</keyword>
<comment type="subcellular location">
    <subcellularLocation>
        <location evidence="1">Membrane</location>
        <topology evidence="1">Single-pass membrane protein</topology>
    </subcellularLocation>
</comment>
<keyword evidence="8" id="KW-1185">Reference proteome</keyword>
<evidence type="ECO:0000256" key="1">
    <source>
        <dbReference type="ARBA" id="ARBA00004167"/>
    </source>
</evidence>
<evidence type="ECO:0000256" key="3">
    <source>
        <dbReference type="ARBA" id="ARBA00022676"/>
    </source>
</evidence>
<keyword evidence="5" id="KW-0812">Transmembrane</keyword>
<dbReference type="GO" id="GO:0016020">
    <property type="term" value="C:membrane"/>
    <property type="evidence" value="ECO:0007669"/>
    <property type="project" value="UniProtKB-SubCell"/>
</dbReference>
<evidence type="ECO:0000256" key="2">
    <source>
        <dbReference type="ARBA" id="ARBA00009995"/>
    </source>
</evidence>
<evidence type="ECO:0000313" key="7">
    <source>
        <dbReference type="EMBL" id="KAJ3592101.1"/>
    </source>
</evidence>
<comment type="similarity">
    <text evidence="2">Belongs to the UDP-glycosyltransferase family.</text>
</comment>
<dbReference type="InterPro" id="IPR002213">
    <property type="entry name" value="UDP_glucos_trans"/>
</dbReference>
<keyword evidence="3" id="KW-0328">Glycosyltransferase</keyword>
<evidence type="ECO:0000256" key="5">
    <source>
        <dbReference type="ARBA" id="ARBA00022692"/>
    </source>
</evidence>
<name>A0A9Q0DPH9_9TELE</name>
<dbReference type="GO" id="GO:0008194">
    <property type="term" value="F:UDP-glycosyltransferase activity"/>
    <property type="evidence" value="ECO:0007669"/>
    <property type="project" value="InterPro"/>
</dbReference>
<sequence length="712" mass="80175">MTGWVKSARLGFVLWLYFSTLRAVLGGKVLVMPADGSHWLSMKLLVQELVVRGHEVVVLVPATSLLIKGSVDYRAHIYPVNYTKEDLDNTFKNLKDTIFIKQPSITDKVFVNIRLLTELISFQVNGCESLLYNPELIGHLQGERFDVVLTDPFLPCGSILAESFSIPVVYFLRGLPCGLAEAATQCPSPPSYVPRSVSGNLDTMTFPQRVKNMLLYMMESVSCRIMYARFDEMASRYLEKDITYKDLISHGAIWLYRYDFTFLFPKPLMPNMVLIGGINCVEPAPLPADLQEFVDSSGDDGFIVFTLGSMVDTMPADLTKVFLDAFSKIYQRVVWRHTGVLPDNVPKKRRGMTGWVKSARLGFVLWLYFSTLRAVLGGKVLVMPMDGSHWLSMKLLVQELVVRGHEVVVLVPATSLLIKSLVDYRVDIYPASYTKEDLDNTFNNLKDTIFIKQPSITDKVFVNIQIMTDLISVQAKGCESLLNNPELVGHLRGERFDVVLTDPYLPCGSILAESFSVPVVYFQRGLPCGLGEAATQCPSPPSYVPRSYSGNLDTMTFPQRVKNMVLYMMESVSCHIMYARFDEMASRYLEKDITYKDLISHGAIWLLRYDFTFLFPKPLMPNMVLIGGINCVEPAPLPADLQEFVDSSGDDGFIVFTLGSMVDTMPADLTKVFLDAFSKISQRVVWRHTGVLPDNVPKKVKIMKWLPQNDLL</sequence>
<dbReference type="CDD" id="cd03784">
    <property type="entry name" value="GT1_Gtf-like"/>
    <property type="match status" value="2"/>
</dbReference>
<dbReference type="PANTHER" id="PTHR48043">
    <property type="entry name" value="EG:EG0003.4 PROTEIN-RELATED"/>
    <property type="match status" value="1"/>
</dbReference>
<accession>A0A9Q0DPH9</accession>
<dbReference type="SUPFAM" id="SSF53756">
    <property type="entry name" value="UDP-Glycosyltransferase/glycogen phosphorylase"/>
    <property type="match status" value="2"/>
</dbReference>
<dbReference type="EMBL" id="JANIIK010000113">
    <property type="protein sequence ID" value="KAJ3592101.1"/>
    <property type="molecule type" value="Genomic_DNA"/>
</dbReference>
<keyword evidence="6" id="KW-0472">Membrane</keyword>
<dbReference type="Proteomes" id="UP001148018">
    <property type="component" value="Unassembled WGS sequence"/>
</dbReference>
<protein>
    <submittedName>
        <fullName evidence="7">Uncharacterized protein</fullName>
    </submittedName>
</protein>
<dbReference type="FunFam" id="3.40.50.2000:FF:000176">
    <property type="entry name" value="UDP glucuronosyltransferase 1 family, polypeptide A7"/>
    <property type="match status" value="2"/>
</dbReference>
<dbReference type="AlphaFoldDB" id="A0A9Q0DPH9"/>
<dbReference type="InterPro" id="IPR050271">
    <property type="entry name" value="UDP-glycosyltransferase"/>
</dbReference>
<dbReference type="Gene3D" id="3.40.50.2000">
    <property type="entry name" value="Glycogen Phosphorylase B"/>
    <property type="match status" value="4"/>
</dbReference>
<organism evidence="7 8">
    <name type="scientific">Muraenolepis orangiensis</name>
    <name type="common">Patagonian moray cod</name>
    <dbReference type="NCBI Taxonomy" id="630683"/>
    <lineage>
        <taxon>Eukaryota</taxon>
        <taxon>Metazoa</taxon>
        <taxon>Chordata</taxon>
        <taxon>Craniata</taxon>
        <taxon>Vertebrata</taxon>
        <taxon>Euteleostomi</taxon>
        <taxon>Actinopterygii</taxon>
        <taxon>Neopterygii</taxon>
        <taxon>Teleostei</taxon>
        <taxon>Neoteleostei</taxon>
        <taxon>Acanthomorphata</taxon>
        <taxon>Zeiogadaria</taxon>
        <taxon>Gadariae</taxon>
        <taxon>Gadiformes</taxon>
        <taxon>Muraenolepidoidei</taxon>
        <taxon>Muraenolepididae</taxon>
        <taxon>Muraenolepis</taxon>
    </lineage>
</organism>
<evidence type="ECO:0000256" key="6">
    <source>
        <dbReference type="ARBA" id="ARBA00022989"/>
    </source>
</evidence>
<proteinExistence type="inferred from homology"/>
<dbReference type="Pfam" id="PF00201">
    <property type="entry name" value="UDPGT"/>
    <property type="match status" value="2"/>
</dbReference>